<dbReference type="eggNOG" id="COG0742">
    <property type="taxonomic scope" value="Bacteria"/>
</dbReference>
<dbReference type="RefSeq" id="WP_012195683.1">
    <property type="nucleotide sequence ID" value="NC_009976.1"/>
</dbReference>
<dbReference type="InterPro" id="IPR004398">
    <property type="entry name" value="RNA_MeTrfase_RsmD"/>
</dbReference>
<dbReference type="InterPro" id="IPR029063">
    <property type="entry name" value="SAM-dependent_MTases_sf"/>
</dbReference>
<protein>
    <submittedName>
        <fullName evidence="3">N6-adenine-specific methylase</fullName>
    </submittedName>
</protein>
<evidence type="ECO:0000256" key="2">
    <source>
        <dbReference type="ARBA" id="ARBA00022679"/>
    </source>
</evidence>
<evidence type="ECO:0000313" key="4">
    <source>
        <dbReference type="Proteomes" id="UP000000788"/>
    </source>
</evidence>
<dbReference type="Proteomes" id="UP000000788">
    <property type="component" value="Chromosome"/>
</dbReference>
<evidence type="ECO:0000256" key="1">
    <source>
        <dbReference type="ARBA" id="ARBA00022603"/>
    </source>
</evidence>
<dbReference type="GO" id="GO:0003676">
    <property type="term" value="F:nucleic acid binding"/>
    <property type="evidence" value="ECO:0007669"/>
    <property type="project" value="InterPro"/>
</dbReference>
<dbReference type="Gene3D" id="3.40.50.150">
    <property type="entry name" value="Vaccinia Virus protein VP39"/>
    <property type="match status" value="1"/>
</dbReference>
<dbReference type="InterPro" id="IPR001020">
    <property type="entry name" value="PTS_HPr_His_P_site"/>
</dbReference>
<dbReference type="GO" id="GO:0031167">
    <property type="term" value="P:rRNA methylation"/>
    <property type="evidence" value="ECO:0007669"/>
    <property type="project" value="InterPro"/>
</dbReference>
<accession>A9BB50</accession>
<dbReference type="KEGG" id="pmj:P9211_11311"/>
<dbReference type="OrthoDB" id="9803017at2"/>
<organism evidence="3 4">
    <name type="scientific">Prochlorococcus marinus (strain MIT 9211)</name>
    <dbReference type="NCBI Taxonomy" id="93059"/>
    <lineage>
        <taxon>Bacteria</taxon>
        <taxon>Bacillati</taxon>
        <taxon>Cyanobacteriota</taxon>
        <taxon>Cyanophyceae</taxon>
        <taxon>Synechococcales</taxon>
        <taxon>Prochlorococcaceae</taxon>
        <taxon>Prochlorococcus</taxon>
    </lineage>
</organism>
<dbReference type="PROSITE" id="PS00369">
    <property type="entry name" value="PTS_HPR_HIS"/>
    <property type="match status" value="1"/>
</dbReference>
<dbReference type="InterPro" id="IPR002052">
    <property type="entry name" value="DNA_methylase_N6_adenine_CS"/>
</dbReference>
<dbReference type="AlphaFoldDB" id="A9BB50"/>
<dbReference type="NCBIfam" id="TIGR00095">
    <property type="entry name" value="16S rRNA (guanine(966)-N(2))-methyltransferase RsmD"/>
    <property type="match status" value="1"/>
</dbReference>
<dbReference type="STRING" id="93059.P9211_11311"/>
<gene>
    <name evidence="3" type="ordered locus">P9211_11311</name>
</gene>
<reference evidence="3 4" key="1">
    <citation type="journal article" date="2007" name="PLoS Genet.">
        <title>Patterns and implications of gene gain and loss in the evolution of Prochlorococcus.</title>
        <authorList>
            <person name="Kettler G.C."/>
            <person name="Martiny A.C."/>
            <person name="Huang K."/>
            <person name="Zucker J."/>
            <person name="Coleman M.L."/>
            <person name="Rodrigue S."/>
            <person name="Chen F."/>
            <person name="Lapidus A."/>
            <person name="Ferriera S."/>
            <person name="Johnson J."/>
            <person name="Steglich C."/>
            <person name="Church G.M."/>
            <person name="Richardson P."/>
            <person name="Chisholm S.W."/>
        </authorList>
    </citation>
    <scope>NUCLEOTIDE SEQUENCE [LARGE SCALE GENOMIC DNA]</scope>
    <source>
        <strain evidence="4">MIT 9211</strain>
    </source>
</reference>
<dbReference type="EMBL" id="CP000878">
    <property type="protein sequence ID" value="ABX09062.1"/>
    <property type="molecule type" value="Genomic_DNA"/>
</dbReference>
<sequence>MKGSLRLLGGMKINSPSGLHTRPTTSIVREAVMNMVGEKINNCNWLDLCSGSGIMGCEALQRGAKTVIAVELNSNAARVCKSNLSLVSERKQTSSNFEVINSDVITWLKEGFESHIIKSKQTMKANLNKFDFVYFDPPYKAKIYSSVLENLINGKWLQKKSLVICEFSKSSFLEISESWTITNKRHYGKSSLIFLTPNLA</sequence>
<dbReference type="PIRSF" id="PIRSF004553">
    <property type="entry name" value="CHP00095"/>
    <property type="match status" value="1"/>
</dbReference>
<dbReference type="PANTHER" id="PTHR43542:SF1">
    <property type="entry name" value="METHYLTRANSFERASE"/>
    <property type="match status" value="1"/>
</dbReference>
<dbReference type="SUPFAM" id="SSF53335">
    <property type="entry name" value="S-adenosyl-L-methionine-dependent methyltransferases"/>
    <property type="match status" value="1"/>
</dbReference>
<dbReference type="Pfam" id="PF03602">
    <property type="entry name" value="Cons_hypoth95"/>
    <property type="match status" value="1"/>
</dbReference>
<name>A9BB50_PROM4</name>
<dbReference type="GO" id="GO:0008168">
    <property type="term" value="F:methyltransferase activity"/>
    <property type="evidence" value="ECO:0007669"/>
    <property type="project" value="UniProtKB-KW"/>
</dbReference>
<keyword evidence="4" id="KW-1185">Reference proteome</keyword>
<keyword evidence="1 3" id="KW-0489">Methyltransferase</keyword>
<evidence type="ECO:0000313" key="3">
    <source>
        <dbReference type="EMBL" id="ABX09062.1"/>
    </source>
</evidence>
<proteinExistence type="predicted"/>
<keyword evidence="2" id="KW-0808">Transferase</keyword>
<dbReference type="PROSITE" id="PS00092">
    <property type="entry name" value="N6_MTASE"/>
    <property type="match status" value="1"/>
</dbReference>
<dbReference type="HOGENOM" id="CLU_075826_0_2_3"/>
<dbReference type="CDD" id="cd02440">
    <property type="entry name" value="AdoMet_MTases"/>
    <property type="match status" value="1"/>
</dbReference>
<dbReference type="PANTHER" id="PTHR43542">
    <property type="entry name" value="METHYLTRANSFERASE"/>
    <property type="match status" value="1"/>
</dbReference>